<dbReference type="AlphaFoldDB" id="A0A382JQ29"/>
<sequence>MKRILIFLLLSTFSFSQAEDWIYYYNPYDIGRLRPDGSENQLFIDGVLPLLPRITDISLDKSKLLYVQGGDHGEAVSIDIESMDMQMSEMNGEFGECPWCDFYYPEKARFTYDDNYIVFEDDQNLYKYSFIDSTLILLIEGEEEWGEGGLKKISMSPDKQKIAYLGYDSDSTRVIVFNLQSNESTVIEAFPILVDSCTSTGQIFWASDNNIFFTMCDTITQSQLFKLHISNGDAAQLIENDIHNILETHDAVLEKLVYTKMMADSLEYWMVDLESNELLKLDIMNYEYQGYSIMWHHQAWSPDKSKVILNGMYTPPGLHIYNTFTDSLITIFVDNQDYQIFNTMFWVGDNIEYNEPVWFVSTAGSDENGNGSEESPFSTIQKAVNVASNGDTILV</sequence>
<dbReference type="InterPro" id="IPR011042">
    <property type="entry name" value="6-blade_b-propeller_TolB-like"/>
</dbReference>
<proteinExistence type="predicted"/>
<dbReference type="SUPFAM" id="SSF69304">
    <property type="entry name" value="Tricorn protease N-terminal domain"/>
    <property type="match status" value="1"/>
</dbReference>
<dbReference type="EMBL" id="UINC01075523">
    <property type="protein sequence ID" value="SVC13785.1"/>
    <property type="molecule type" value="Genomic_DNA"/>
</dbReference>
<dbReference type="InterPro" id="IPR011050">
    <property type="entry name" value="Pectin_lyase_fold/virulence"/>
</dbReference>
<dbReference type="InterPro" id="IPR012334">
    <property type="entry name" value="Pectin_lyas_fold"/>
</dbReference>
<dbReference type="SUPFAM" id="SSF51126">
    <property type="entry name" value="Pectin lyase-like"/>
    <property type="match status" value="1"/>
</dbReference>
<dbReference type="Gene3D" id="2.160.20.10">
    <property type="entry name" value="Single-stranded right-handed beta-helix, Pectin lyase-like"/>
    <property type="match status" value="1"/>
</dbReference>
<dbReference type="Gene3D" id="2.120.10.30">
    <property type="entry name" value="TolB, C-terminal domain"/>
    <property type="match status" value="1"/>
</dbReference>
<accession>A0A382JQ29</accession>
<feature type="non-terminal residue" evidence="1">
    <location>
        <position position="395"/>
    </location>
</feature>
<gene>
    <name evidence="1" type="ORF">METZ01_LOCUS266639</name>
</gene>
<protein>
    <recommendedName>
        <fullName evidence="2">Dipeptidylpeptidase IV N-terminal domain-containing protein</fullName>
    </recommendedName>
</protein>
<organism evidence="1">
    <name type="scientific">marine metagenome</name>
    <dbReference type="NCBI Taxonomy" id="408172"/>
    <lineage>
        <taxon>unclassified sequences</taxon>
        <taxon>metagenomes</taxon>
        <taxon>ecological metagenomes</taxon>
    </lineage>
</organism>
<evidence type="ECO:0000313" key="1">
    <source>
        <dbReference type="EMBL" id="SVC13785.1"/>
    </source>
</evidence>
<reference evidence="1" key="1">
    <citation type="submission" date="2018-05" db="EMBL/GenBank/DDBJ databases">
        <authorList>
            <person name="Lanie J.A."/>
            <person name="Ng W.-L."/>
            <person name="Kazmierczak K.M."/>
            <person name="Andrzejewski T.M."/>
            <person name="Davidsen T.M."/>
            <person name="Wayne K.J."/>
            <person name="Tettelin H."/>
            <person name="Glass J.I."/>
            <person name="Rusch D."/>
            <person name="Podicherti R."/>
            <person name="Tsui H.-C.T."/>
            <person name="Winkler M.E."/>
        </authorList>
    </citation>
    <scope>NUCLEOTIDE SEQUENCE</scope>
</reference>
<name>A0A382JQ29_9ZZZZ</name>
<evidence type="ECO:0008006" key="2">
    <source>
        <dbReference type="Google" id="ProtNLM"/>
    </source>
</evidence>